<protein>
    <submittedName>
        <fullName evidence="5">Putative 39S ribosomal protein L24, mitochondrial</fullName>
    </submittedName>
</protein>
<dbReference type="InterPro" id="IPR003256">
    <property type="entry name" value="Ribosomal_uL24"/>
</dbReference>
<evidence type="ECO:0000259" key="4">
    <source>
        <dbReference type="Pfam" id="PF17136"/>
    </source>
</evidence>
<dbReference type="InterPro" id="IPR041988">
    <property type="entry name" value="Ribosomal_uL24_KOW"/>
</dbReference>
<dbReference type="AlphaFoldDB" id="A0A4Y2HFP7"/>
<dbReference type="GO" id="GO:0003735">
    <property type="term" value="F:structural constituent of ribosome"/>
    <property type="evidence" value="ECO:0007669"/>
    <property type="project" value="InterPro"/>
</dbReference>
<dbReference type="Proteomes" id="UP000499080">
    <property type="component" value="Unassembled WGS sequence"/>
</dbReference>
<feature type="domain" description="Large ribosomal subunit protein uL24 C-terminal" evidence="4">
    <location>
        <begin position="124"/>
        <end position="187"/>
    </location>
</feature>
<proteinExistence type="inferred from homology"/>
<dbReference type="PROSITE" id="PS01108">
    <property type="entry name" value="RIBOSOMAL_L24"/>
    <property type="match status" value="1"/>
</dbReference>
<dbReference type="PANTHER" id="PTHR12903">
    <property type="entry name" value="MITOCHONDRIAL RIBOSOMAL PROTEIN L24"/>
    <property type="match status" value="1"/>
</dbReference>
<evidence type="ECO:0000256" key="3">
    <source>
        <dbReference type="ARBA" id="ARBA00023274"/>
    </source>
</evidence>
<dbReference type="InterPro" id="IPR057264">
    <property type="entry name" value="Ribosomal_uL24_C"/>
</dbReference>
<accession>A0A4Y2HFP7</accession>
<dbReference type="InterPro" id="IPR014722">
    <property type="entry name" value="Rib_uL2_dom2"/>
</dbReference>
<gene>
    <name evidence="5" type="primary">mRpL24</name>
    <name evidence="5" type="ORF">AVEN_4721_1</name>
</gene>
<comment type="similarity">
    <text evidence="1">Belongs to the universal ribosomal protein uL24 family.</text>
</comment>
<dbReference type="InterPro" id="IPR008991">
    <property type="entry name" value="Translation_prot_SH3-like_sf"/>
</dbReference>
<comment type="caution">
    <text evidence="5">The sequence shown here is derived from an EMBL/GenBank/DDBJ whole genome shotgun (WGS) entry which is preliminary data.</text>
</comment>
<dbReference type="NCBIfam" id="TIGR01079">
    <property type="entry name" value="rplX_bact"/>
    <property type="match status" value="1"/>
</dbReference>
<keyword evidence="2 5" id="KW-0689">Ribosomal protein</keyword>
<evidence type="ECO:0000313" key="5">
    <source>
        <dbReference type="EMBL" id="GBM64127.1"/>
    </source>
</evidence>
<dbReference type="OrthoDB" id="359154at2759"/>
<keyword evidence="3" id="KW-0687">Ribonucleoprotein</keyword>
<dbReference type="HAMAP" id="MF_01326_B">
    <property type="entry name" value="Ribosomal_uL24_B"/>
    <property type="match status" value="1"/>
</dbReference>
<organism evidence="5 6">
    <name type="scientific">Araneus ventricosus</name>
    <name type="common">Orbweaver spider</name>
    <name type="synonym">Epeira ventricosa</name>
    <dbReference type="NCBI Taxonomy" id="182803"/>
    <lineage>
        <taxon>Eukaryota</taxon>
        <taxon>Metazoa</taxon>
        <taxon>Ecdysozoa</taxon>
        <taxon>Arthropoda</taxon>
        <taxon>Chelicerata</taxon>
        <taxon>Arachnida</taxon>
        <taxon>Araneae</taxon>
        <taxon>Araneomorphae</taxon>
        <taxon>Entelegynae</taxon>
        <taxon>Araneoidea</taxon>
        <taxon>Araneidae</taxon>
        <taxon>Araneus</taxon>
    </lineage>
</organism>
<sequence length="251" mass="29621">MFLTRVLCAPKKLPKEFSNFPKRYIERAMEQIEFKNHEKGPQYQDKTIKREVFTYGMHRPWTKEFYDANFPGKRVEKDVVEPIKEWTIYRGDKVEIMKGKDKGKQGFVNYIVTERNWVTVEGLNCEYKYMGGTHGIPKSMIKEEQPLLVTNEVALIDPSDGKPTRAVWRFTDEGEEVRVSVRTGRIIPIPEAAQETHDYKTKKFYTEQPKDTPAKDAEAITFKPRLMTFEQEIMENMGIKEDKEPQKTYWY</sequence>
<evidence type="ECO:0000256" key="2">
    <source>
        <dbReference type="ARBA" id="ARBA00022980"/>
    </source>
</evidence>
<keyword evidence="6" id="KW-1185">Reference proteome</keyword>
<dbReference type="EMBL" id="BGPR01001911">
    <property type="protein sequence ID" value="GBM64127.1"/>
    <property type="molecule type" value="Genomic_DNA"/>
</dbReference>
<dbReference type="Gene3D" id="2.30.30.30">
    <property type="match status" value="1"/>
</dbReference>
<dbReference type="Pfam" id="PF17136">
    <property type="entry name" value="ribosomal_L24"/>
    <property type="match status" value="1"/>
</dbReference>
<dbReference type="InterPro" id="IPR005825">
    <property type="entry name" value="Ribosomal_uL24_CS"/>
</dbReference>
<evidence type="ECO:0000256" key="1">
    <source>
        <dbReference type="ARBA" id="ARBA00010618"/>
    </source>
</evidence>
<dbReference type="SUPFAM" id="SSF50104">
    <property type="entry name" value="Translation proteins SH3-like domain"/>
    <property type="match status" value="1"/>
</dbReference>
<dbReference type="GO" id="GO:1990904">
    <property type="term" value="C:ribonucleoprotein complex"/>
    <property type="evidence" value="ECO:0007669"/>
    <property type="project" value="UniProtKB-KW"/>
</dbReference>
<evidence type="ECO:0000313" key="6">
    <source>
        <dbReference type="Proteomes" id="UP000499080"/>
    </source>
</evidence>
<dbReference type="CDD" id="cd06089">
    <property type="entry name" value="KOW_RPL26"/>
    <property type="match status" value="1"/>
</dbReference>
<dbReference type="GO" id="GO:0003723">
    <property type="term" value="F:RNA binding"/>
    <property type="evidence" value="ECO:0007669"/>
    <property type="project" value="InterPro"/>
</dbReference>
<reference evidence="5 6" key="1">
    <citation type="journal article" date="2019" name="Sci. Rep.">
        <title>Orb-weaving spider Araneus ventricosus genome elucidates the spidroin gene catalogue.</title>
        <authorList>
            <person name="Kono N."/>
            <person name="Nakamura H."/>
            <person name="Ohtoshi R."/>
            <person name="Moran D.A.P."/>
            <person name="Shinohara A."/>
            <person name="Yoshida Y."/>
            <person name="Fujiwara M."/>
            <person name="Mori M."/>
            <person name="Tomita M."/>
            <person name="Arakawa K."/>
        </authorList>
    </citation>
    <scope>NUCLEOTIDE SEQUENCE [LARGE SCALE GENOMIC DNA]</scope>
</reference>
<dbReference type="GO" id="GO:0006412">
    <property type="term" value="P:translation"/>
    <property type="evidence" value="ECO:0007669"/>
    <property type="project" value="InterPro"/>
</dbReference>
<dbReference type="GO" id="GO:0005840">
    <property type="term" value="C:ribosome"/>
    <property type="evidence" value="ECO:0007669"/>
    <property type="project" value="UniProtKB-KW"/>
</dbReference>
<name>A0A4Y2HFP7_ARAVE</name>